<keyword evidence="1" id="KW-0175">Coiled coil</keyword>
<dbReference type="SUPFAM" id="SSF49777">
    <property type="entry name" value="PEBP-like"/>
    <property type="match status" value="1"/>
</dbReference>
<proteinExistence type="predicted"/>
<dbReference type="Gene3D" id="3.90.280.10">
    <property type="entry name" value="PEBP-like"/>
    <property type="match status" value="1"/>
</dbReference>
<evidence type="ECO:0000313" key="4">
    <source>
        <dbReference type="Proteomes" id="UP000813824"/>
    </source>
</evidence>
<dbReference type="PANTHER" id="PTHR11362:SF82">
    <property type="entry name" value="PHOSPHATIDYLETHANOLAMINE-BINDING PROTEIN 4"/>
    <property type="match status" value="1"/>
</dbReference>
<dbReference type="InterPro" id="IPR036610">
    <property type="entry name" value="PEBP-like_sf"/>
</dbReference>
<dbReference type="Pfam" id="PF01161">
    <property type="entry name" value="PBP"/>
    <property type="match status" value="1"/>
</dbReference>
<evidence type="ECO:0000256" key="2">
    <source>
        <dbReference type="SAM" id="MobiDB-lite"/>
    </source>
</evidence>
<dbReference type="InterPro" id="IPR008914">
    <property type="entry name" value="PEBP"/>
</dbReference>
<name>A0A8K0XQQ8_9AGAR</name>
<accession>A0A8K0XQQ8</accession>
<feature type="compositionally biased region" description="Polar residues" evidence="2">
    <location>
        <begin position="46"/>
        <end position="57"/>
    </location>
</feature>
<reference evidence="3" key="1">
    <citation type="journal article" date="2021" name="New Phytol.">
        <title>Evolutionary innovations through gain and loss of genes in the ectomycorrhizal Boletales.</title>
        <authorList>
            <person name="Wu G."/>
            <person name="Miyauchi S."/>
            <person name="Morin E."/>
            <person name="Kuo A."/>
            <person name="Drula E."/>
            <person name="Varga T."/>
            <person name="Kohler A."/>
            <person name="Feng B."/>
            <person name="Cao Y."/>
            <person name="Lipzen A."/>
            <person name="Daum C."/>
            <person name="Hundley H."/>
            <person name="Pangilinan J."/>
            <person name="Johnson J."/>
            <person name="Barry K."/>
            <person name="LaButti K."/>
            <person name="Ng V."/>
            <person name="Ahrendt S."/>
            <person name="Min B."/>
            <person name="Choi I.G."/>
            <person name="Park H."/>
            <person name="Plett J.M."/>
            <person name="Magnuson J."/>
            <person name="Spatafora J.W."/>
            <person name="Nagy L.G."/>
            <person name="Henrissat B."/>
            <person name="Grigoriev I.V."/>
            <person name="Yang Z.L."/>
            <person name="Xu J."/>
            <person name="Martin F.M."/>
        </authorList>
    </citation>
    <scope>NUCLEOTIDE SEQUENCE</scope>
    <source>
        <strain evidence="3">KKN 215</strain>
    </source>
</reference>
<dbReference type="AlphaFoldDB" id="A0A8K0XQQ8"/>
<keyword evidence="4" id="KW-1185">Reference proteome</keyword>
<feature type="region of interest" description="Disordered" evidence="2">
    <location>
        <begin position="15"/>
        <end position="74"/>
    </location>
</feature>
<dbReference type="InterPro" id="IPR035810">
    <property type="entry name" value="PEBP_euk"/>
</dbReference>
<organism evidence="3 4">
    <name type="scientific">Cristinia sonorae</name>
    <dbReference type="NCBI Taxonomy" id="1940300"/>
    <lineage>
        <taxon>Eukaryota</taxon>
        <taxon>Fungi</taxon>
        <taxon>Dikarya</taxon>
        <taxon>Basidiomycota</taxon>
        <taxon>Agaricomycotina</taxon>
        <taxon>Agaricomycetes</taxon>
        <taxon>Agaricomycetidae</taxon>
        <taxon>Agaricales</taxon>
        <taxon>Pleurotineae</taxon>
        <taxon>Stephanosporaceae</taxon>
        <taxon>Cristinia</taxon>
    </lineage>
</organism>
<evidence type="ECO:0000256" key="1">
    <source>
        <dbReference type="SAM" id="Coils"/>
    </source>
</evidence>
<dbReference type="CDD" id="cd00866">
    <property type="entry name" value="PEBP_euk"/>
    <property type="match status" value="1"/>
</dbReference>
<comment type="caution">
    <text evidence="3">The sequence shown here is derived from an EMBL/GenBank/DDBJ whole genome shotgun (WGS) entry which is preliminary data.</text>
</comment>
<feature type="compositionally biased region" description="Polar residues" evidence="2">
    <location>
        <begin position="21"/>
        <end position="34"/>
    </location>
</feature>
<dbReference type="OrthoDB" id="2153661at2759"/>
<evidence type="ECO:0000313" key="3">
    <source>
        <dbReference type="EMBL" id="KAH8101535.1"/>
    </source>
</evidence>
<sequence length="420" mass="48305">MFAIRQARRSGISALRARGNATLQTPETVDHSSTPAPPLVQAVEAESSTKPAASNANEALEDDEPKKRKGPYKFWPTTRPSISLERPREYNRPIGVGVLPAYDEALAYIKRDSSRLSAELTHCKTQLEAAEKEGNASEVERLKEKVKILEVQSEINLPSVRWKARNGLADMSKPVYRHLLEQRWREEGDLDLLMERIHQMNVVPDMLPSLHPSFDLRLNFPEPPPEDIRLRTRVKRKYEKVEPGVYLLPEQTRKPPMMYATVFHTDTRLYTLLMVDLDVPDPENETFQSYLHWMHPNIPLSSSTTAITLQGTHTKYIPPHPQKGTPYHRYVMLLVPQTGEQPIEVPHFSESDRLGFDYRDFAATYGLDASQGGGAHMWREVWDETVTKIYQDVLKTEEPVFGRMPKVDYYKEMKKVKKYI</sequence>
<dbReference type="PANTHER" id="PTHR11362">
    <property type="entry name" value="PHOSPHATIDYLETHANOLAMINE-BINDING PROTEIN"/>
    <property type="match status" value="1"/>
</dbReference>
<dbReference type="Proteomes" id="UP000813824">
    <property type="component" value="Unassembled WGS sequence"/>
</dbReference>
<dbReference type="EMBL" id="JAEVFJ010000012">
    <property type="protein sequence ID" value="KAH8101535.1"/>
    <property type="molecule type" value="Genomic_DNA"/>
</dbReference>
<feature type="coiled-coil region" evidence="1">
    <location>
        <begin position="113"/>
        <end position="152"/>
    </location>
</feature>
<protein>
    <submittedName>
        <fullName evidence="3">PEBP-like protein</fullName>
    </submittedName>
</protein>
<gene>
    <name evidence="3" type="ORF">BXZ70DRAFT_100418</name>
</gene>
<dbReference type="Gene3D" id="1.20.58.1180">
    <property type="match status" value="1"/>
</dbReference>